<dbReference type="PROSITE" id="PS00533">
    <property type="entry name" value="PORPHOBILINOGEN_DEAM"/>
    <property type="match status" value="1"/>
</dbReference>
<feature type="domain" description="Porphobilinogen deaminase N-terminal" evidence="9">
    <location>
        <begin position="6"/>
        <end position="212"/>
    </location>
</feature>
<evidence type="ECO:0000256" key="2">
    <source>
        <dbReference type="ARBA" id="ARBA00004735"/>
    </source>
</evidence>
<dbReference type="PRINTS" id="PR00151">
    <property type="entry name" value="PORPHBDMNASE"/>
</dbReference>
<dbReference type="EMBL" id="JBHSGA010000004">
    <property type="protein sequence ID" value="MFC4525672.1"/>
    <property type="molecule type" value="Genomic_DNA"/>
</dbReference>
<dbReference type="Proteomes" id="UP001595961">
    <property type="component" value="Unassembled WGS sequence"/>
</dbReference>
<gene>
    <name evidence="8 11" type="primary">hemC</name>
    <name evidence="11" type="ORF">ACFO5W_03375</name>
</gene>
<feature type="modified residue" description="S-(dipyrrolylmethanemethyl)cysteine" evidence="8">
    <location>
        <position position="242"/>
    </location>
</feature>
<comment type="cofactor">
    <cofactor evidence="8">
        <name>dipyrromethane</name>
        <dbReference type="ChEBI" id="CHEBI:60342"/>
    </cofactor>
    <text evidence="8">Binds 1 dipyrromethane group covalently.</text>
</comment>
<feature type="domain" description="Porphobilinogen deaminase C-terminal" evidence="10">
    <location>
        <begin position="226"/>
        <end position="295"/>
    </location>
</feature>
<keyword evidence="12" id="KW-1185">Reference proteome</keyword>
<comment type="catalytic activity">
    <reaction evidence="7 8">
        <text>4 porphobilinogen + H2O = hydroxymethylbilane + 4 NH4(+)</text>
        <dbReference type="Rhea" id="RHEA:13185"/>
        <dbReference type="ChEBI" id="CHEBI:15377"/>
        <dbReference type="ChEBI" id="CHEBI:28938"/>
        <dbReference type="ChEBI" id="CHEBI:57845"/>
        <dbReference type="ChEBI" id="CHEBI:58126"/>
        <dbReference type="EC" id="2.5.1.61"/>
    </reaction>
</comment>
<evidence type="ECO:0000256" key="5">
    <source>
        <dbReference type="ARBA" id="ARBA00022679"/>
    </source>
</evidence>
<keyword evidence="6 8" id="KW-0627">Porphyrin biosynthesis</keyword>
<dbReference type="Pfam" id="PF03900">
    <property type="entry name" value="Porphobil_deamC"/>
    <property type="match status" value="1"/>
</dbReference>
<evidence type="ECO:0000256" key="7">
    <source>
        <dbReference type="ARBA" id="ARBA00048169"/>
    </source>
</evidence>
<reference evidence="12" key="1">
    <citation type="journal article" date="2019" name="Int. J. Syst. Evol. Microbiol.">
        <title>The Global Catalogue of Microorganisms (GCM) 10K type strain sequencing project: providing services to taxonomists for standard genome sequencing and annotation.</title>
        <authorList>
            <consortium name="The Broad Institute Genomics Platform"/>
            <consortium name="The Broad Institute Genome Sequencing Center for Infectious Disease"/>
            <person name="Wu L."/>
            <person name="Ma J."/>
        </authorList>
    </citation>
    <scope>NUCLEOTIDE SEQUENCE [LARGE SCALE GENOMIC DNA]</scope>
    <source>
        <strain evidence="12">CCM 4481</strain>
    </source>
</reference>
<dbReference type="GO" id="GO:0004418">
    <property type="term" value="F:hydroxymethylbilane synthase activity"/>
    <property type="evidence" value="ECO:0007669"/>
    <property type="project" value="UniProtKB-EC"/>
</dbReference>
<dbReference type="Gene3D" id="3.30.160.40">
    <property type="entry name" value="Porphobilinogen deaminase, C-terminal domain"/>
    <property type="match status" value="1"/>
</dbReference>
<dbReference type="PANTHER" id="PTHR11557:SF0">
    <property type="entry name" value="PORPHOBILINOGEN DEAMINASE"/>
    <property type="match status" value="1"/>
</dbReference>
<evidence type="ECO:0000259" key="9">
    <source>
        <dbReference type="Pfam" id="PF01379"/>
    </source>
</evidence>
<evidence type="ECO:0000256" key="6">
    <source>
        <dbReference type="ARBA" id="ARBA00023244"/>
    </source>
</evidence>
<keyword evidence="5 8" id="KW-0808">Transferase</keyword>
<dbReference type="SUPFAM" id="SSF54782">
    <property type="entry name" value="Porphobilinogen deaminase (hydroxymethylbilane synthase), C-terminal domain"/>
    <property type="match status" value="1"/>
</dbReference>
<comment type="similarity">
    <text evidence="3 8">Belongs to the HMBS family.</text>
</comment>
<dbReference type="NCBIfam" id="TIGR00212">
    <property type="entry name" value="hemC"/>
    <property type="match status" value="1"/>
</dbReference>
<evidence type="ECO:0000313" key="11">
    <source>
        <dbReference type="EMBL" id="MFC4525672.1"/>
    </source>
</evidence>
<dbReference type="InterPro" id="IPR022417">
    <property type="entry name" value="Porphobilin_deaminase_N"/>
</dbReference>
<evidence type="ECO:0000313" key="12">
    <source>
        <dbReference type="Proteomes" id="UP001595961"/>
    </source>
</evidence>
<dbReference type="Gene3D" id="3.40.190.10">
    <property type="entry name" value="Periplasmic binding protein-like II"/>
    <property type="match status" value="2"/>
</dbReference>
<evidence type="ECO:0000259" key="10">
    <source>
        <dbReference type="Pfam" id="PF03900"/>
    </source>
</evidence>
<evidence type="ECO:0000256" key="1">
    <source>
        <dbReference type="ARBA" id="ARBA00002869"/>
    </source>
</evidence>
<comment type="caution">
    <text evidence="11">The sequence shown here is derived from an EMBL/GenBank/DDBJ whole genome shotgun (WGS) entry which is preliminary data.</text>
</comment>
<dbReference type="Pfam" id="PF01379">
    <property type="entry name" value="Porphobil_deam"/>
    <property type="match status" value="1"/>
</dbReference>
<dbReference type="SUPFAM" id="SSF53850">
    <property type="entry name" value="Periplasmic binding protein-like II"/>
    <property type="match status" value="1"/>
</dbReference>
<comment type="subunit">
    <text evidence="4 8">Monomer.</text>
</comment>
<dbReference type="EC" id="2.5.1.61" evidence="8"/>
<protein>
    <recommendedName>
        <fullName evidence="8">Porphobilinogen deaminase</fullName>
        <shortName evidence="8">PBG</shortName>
        <ecNumber evidence="8">2.5.1.61</ecNumber>
    </recommendedName>
    <alternativeName>
        <fullName evidence="8">Hydroxymethylbilane synthase</fullName>
        <shortName evidence="8">HMBS</shortName>
    </alternativeName>
    <alternativeName>
        <fullName evidence="8">Pre-uroporphyrinogen synthase</fullName>
    </alternativeName>
</protein>
<evidence type="ECO:0000256" key="3">
    <source>
        <dbReference type="ARBA" id="ARBA00005638"/>
    </source>
</evidence>
<evidence type="ECO:0000256" key="4">
    <source>
        <dbReference type="ARBA" id="ARBA00011245"/>
    </source>
</evidence>
<name>A0ABV9BYV1_9GAMM</name>
<dbReference type="InterPro" id="IPR036803">
    <property type="entry name" value="Porphobilinogen_deaminase_C_sf"/>
</dbReference>
<comment type="pathway">
    <text evidence="2">Porphyrin-containing compound metabolism; protoporphyrin-IX biosynthesis; coproporphyrinogen-III from 5-aminolevulinate: step 2/4.</text>
</comment>
<dbReference type="InterPro" id="IPR000860">
    <property type="entry name" value="HemC"/>
</dbReference>
<dbReference type="CDD" id="cd13646">
    <property type="entry name" value="PBP2_EcHMBS_like"/>
    <property type="match status" value="1"/>
</dbReference>
<accession>A0ABV9BYV1</accession>
<organism evidence="11 12">
    <name type="scientific">Dyella halodurans</name>
    <dbReference type="NCBI Taxonomy" id="1920171"/>
    <lineage>
        <taxon>Bacteria</taxon>
        <taxon>Pseudomonadati</taxon>
        <taxon>Pseudomonadota</taxon>
        <taxon>Gammaproteobacteria</taxon>
        <taxon>Lysobacterales</taxon>
        <taxon>Rhodanobacteraceae</taxon>
        <taxon>Dyella</taxon>
    </lineage>
</organism>
<dbReference type="InterPro" id="IPR022419">
    <property type="entry name" value="Porphobilin_deaminase_cofac_BS"/>
</dbReference>
<dbReference type="PANTHER" id="PTHR11557">
    <property type="entry name" value="PORPHOBILINOGEN DEAMINASE"/>
    <property type="match status" value="1"/>
</dbReference>
<evidence type="ECO:0000256" key="8">
    <source>
        <dbReference type="HAMAP-Rule" id="MF_00260"/>
    </source>
</evidence>
<comment type="function">
    <text evidence="1 8">Tetrapolymerization of the monopyrrole PBG into the hydroxymethylbilane pre-uroporphyrinogen in several discrete steps.</text>
</comment>
<comment type="miscellaneous">
    <text evidence="8">The porphobilinogen subunits are added to the dipyrromethane group.</text>
</comment>
<sequence length="305" mass="32220">MTLSILRIATRKSALALWQAEHVAAELRAAHPGLRVELVPMSTRGDEILDKPLATIGGKGLFLKELEVAMLEGRADLAVHSLKDVPAELEPGFTLPAILPRADAADAFVSNDFSDLAALPLGAHVGTSSLRRQALLRAVRPDLSLLDLRGNVGTRLAKLDAGHYEAILLACAGLERLGLAARIRSRLTAPDWLPAPGQAAIAIEARNDQPDVLELLAVLDDPDTRLAVTAERAMNHALGGSCTVPVGAWCTLTERGLHLRGMVGDVNSGRLLLAEAQADGDQAIALGQQVAEALFAQGADKLLGR</sequence>
<dbReference type="InterPro" id="IPR022418">
    <property type="entry name" value="Porphobilinogen_deaminase_C"/>
</dbReference>
<proteinExistence type="inferred from homology"/>
<dbReference type="HAMAP" id="MF_00260">
    <property type="entry name" value="Porphobil_deam"/>
    <property type="match status" value="1"/>
</dbReference>
<dbReference type="PIRSF" id="PIRSF001438">
    <property type="entry name" value="4pyrrol_synth_OHMeBilane_synth"/>
    <property type="match status" value="1"/>
</dbReference>
<dbReference type="RefSeq" id="WP_266151968.1">
    <property type="nucleotide sequence ID" value="NZ_CP064028.1"/>
</dbReference>